<reference evidence="1" key="1">
    <citation type="submission" date="2023-01" db="EMBL/GenBank/DDBJ databases">
        <authorList>
            <person name="Van Ghelder C."/>
            <person name="Rancurel C."/>
        </authorList>
    </citation>
    <scope>NUCLEOTIDE SEQUENCE</scope>
    <source>
        <strain evidence="1">CNCM I-4278</strain>
    </source>
</reference>
<comment type="caution">
    <text evidence="1">The sequence shown here is derived from an EMBL/GenBank/DDBJ whole genome shotgun (WGS) entry which is preliminary data.</text>
</comment>
<evidence type="ECO:0000313" key="2">
    <source>
        <dbReference type="Proteomes" id="UP001152607"/>
    </source>
</evidence>
<evidence type="ECO:0000313" key="1">
    <source>
        <dbReference type="EMBL" id="CAI6341106.1"/>
    </source>
</evidence>
<protein>
    <submittedName>
        <fullName evidence="1">Uncharacterized protein</fullName>
    </submittedName>
</protein>
<gene>
    <name evidence="1" type="ORF">PDIGIT_LOCUS14297</name>
</gene>
<dbReference type="EMBL" id="CAOQHR010000011">
    <property type="protein sequence ID" value="CAI6341106.1"/>
    <property type="molecule type" value="Genomic_DNA"/>
</dbReference>
<accession>A0A9W4XWM5</accession>
<proteinExistence type="predicted"/>
<keyword evidence="2" id="KW-1185">Reference proteome</keyword>
<dbReference type="AlphaFoldDB" id="A0A9W4XWM5"/>
<name>A0A9W4XWM5_9PLEO</name>
<organism evidence="1 2">
    <name type="scientific">Periconia digitata</name>
    <dbReference type="NCBI Taxonomy" id="1303443"/>
    <lineage>
        <taxon>Eukaryota</taxon>
        <taxon>Fungi</taxon>
        <taxon>Dikarya</taxon>
        <taxon>Ascomycota</taxon>
        <taxon>Pezizomycotina</taxon>
        <taxon>Dothideomycetes</taxon>
        <taxon>Pleosporomycetidae</taxon>
        <taxon>Pleosporales</taxon>
        <taxon>Massarineae</taxon>
        <taxon>Periconiaceae</taxon>
        <taxon>Periconia</taxon>
    </lineage>
</organism>
<sequence>MLHAAQCMPFRLRVSENLISEASPWNISPKEGTDNTDKQTGHACILCSPRLRSDHDCNPSILPIGPHRFYKHVCKLRIV</sequence>
<dbReference type="Proteomes" id="UP001152607">
    <property type="component" value="Unassembled WGS sequence"/>
</dbReference>